<feature type="compositionally biased region" description="Basic and acidic residues" evidence="1">
    <location>
        <begin position="217"/>
        <end position="226"/>
    </location>
</feature>
<gene>
    <name evidence="2" type="ORF">Hypma_010758</name>
</gene>
<organism evidence="2 3">
    <name type="scientific">Hypsizygus marmoreus</name>
    <name type="common">White beech mushroom</name>
    <name type="synonym">Agaricus marmoreus</name>
    <dbReference type="NCBI Taxonomy" id="39966"/>
    <lineage>
        <taxon>Eukaryota</taxon>
        <taxon>Fungi</taxon>
        <taxon>Dikarya</taxon>
        <taxon>Basidiomycota</taxon>
        <taxon>Agaricomycotina</taxon>
        <taxon>Agaricomycetes</taxon>
        <taxon>Agaricomycetidae</taxon>
        <taxon>Agaricales</taxon>
        <taxon>Tricholomatineae</taxon>
        <taxon>Lyophyllaceae</taxon>
        <taxon>Hypsizygus</taxon>
    </lineage>
</organism>
<feature type="region of interest" description="Disordered" evidence="1">
    <location>
        <begin position="211"/>
        <end position="338"/>
    </location>
</feature>
<feature type="region of interest" description="Disordered" evidence="1">
    <location>
        <begin position="1"/>
        <end position="28"/>
    </location>
</feature>
<keyword evidence="3" id="KW-1185">Reference proteome</keyword>
<proteinExistence type="predicted"/>
<dbReference type="EMBL" id="LUEZ02000052">
    <property type="protein sequence ID" value="RDB22136.1"/>
    <property type="molecule type" value="Genomic_DNA"/>
</dbReference>
<feature type="compositionally biased region" description="Low complexity" evidence="1">
    <location>
        <begin position="243"/>
        <end position="258"/>
    </location>
</feature>
<dbReference type="InParanoid" id="A0A369JTR8"/>
<reference evidence="2" key="1">
    <citation type="submission" date="2018-04" db="EMBL/GenBank/DDBJ databases">
        <title>Whole genome sequencing of Hypsizygus marmoreus.</title>
        <authorList>
            <person name="Choi I.-G."/>
            <person name="Min B."/>
            <person name="Kim J.-G."/>
            <person name="Kim S."/>
            <person name="Oh Y.-L."/>
            <person name="Kong W.-S."/>
            <person name="Park H."/>
            <person name="Jeong J."/>
            <person name="Song E.-S."/>
        </authorList>
    </citation>
    <scope>NUCLEOTIDE SEQUENCE [LARGE SCALE GENOMIC DNA]</scope>
    <source>
        <strain evidence="2">51987-8</strain>
    </source>
</reference>
<dbReference type="Proteomes" id="UP000076154">
    <property type="component" value="Unassembled WGS sequence"/>
</dbReference>
<protein>
    <submittedName>
        <fullName evidence="2">Uncharacterized protein</fullName>
    </submittedName>
</protein>
<comment type="caution">
    <text evidence="2">The sequence shown here is derived from an EMBL/GenBank/DDBJ whole genome shotgun (WGS) entry which is preliminary data.</text>
</comment>
<dbReference type="AlphaFoldDB" id="A0A369JTR8"/>
<dbReference type="OrthoDB" id="3021720at2759"/>
<evidence type="ECO:0000256" key="1">
    <source>
        <dbReference type="SAM" id="MobiDB-lite"/>
    </source>
</evidence>
<evidence type="ECO:0000313" key="2">
    <source>
        <dbReference type="EMBL" id="RDB22136.1"/>
    </source>
</evidence>
<feature type="compositionally biased region" description="Polar residues" evidence="1">
    <location>
        <begin position="277"/>
        <end position="296"/>
    </location>
</feature>
<name>A0A369JTR8_HYPMA</name>
<evidence type="ECO:0000313" key="3">
    <source>
        <dbReference type="Proteomes" id="UP000076154"/>
    </source>
</evidence>
<sequence>MPRVLSIDSDHFDMPPRATSPHKHDHRAADISRLLDPSYSSSSYASSSAYVDRDGDLHDPDFRHFPIPHPSGSTNRRHSPHAYAYGMATRPRWELIDEDALDDEDEDMDFVNSRNNTLRHQHSSHSGTFSAYNNNQRPPYTVHRTPTPTYSHHNAFHFHHHPQPLPHSYDSEDTFLDEYDEDAVFVGGGGGDKDTKAHGVSRIILRTKREFSKRRRSLDACSRRSTDSSSPYSPTLPTPETPAPTSLPDADALSLTAPSHHHPLSHTLSQQSHSHLRGTQQSRASVRSHTTTQPPHTTEKSDIGHSSSHHNHHYDHYTSTSERQPAYDPTAYTSTADEEKDVVWTPTCTQALKRQWQAVSLRIRFGVFRARRKMKTKLEGMF</sequence>
<accession>A0A369JTR8</accession>